<comment type="subcellular location">
    <subcellularLocation>
        <location evidence="1">Cell outer membrane</location>
        <topology evidence="1">Multi-pass membrane protein</topology>
    </subcellularLocation>
</comment>
<keyword evidence="7" id="KW-0406">Ion transport</keyword>
<keyword evidence="10" id="KW-0998">Cell outer membrane</keyword>
<dbReference type="CDD" id="cd00342">
    <property type="entry name" value="gram_neg_porins"/>
    <property type="match status" value="1"/>
</dbReference>
<organism evidence="13 14">
    <name type="scientific">Extensimonas vulgaris</name>
    <dbReference type="NCBI Taxonomy" id="1031594"/>
    <lineage>
        <taxon>Bacteria</taxon>
        <taxon>Pseudomonadati</taxon>
        <taxon>Pseudomonadota</taxon>
        <taxon>Betaproteobacteria</taxon>
        <taxon>Burkholderiales</taxon>
        <taxon>Comamonadaceae</taxon>
        <taxon>Extensimonas</taxon>
    </lineage>
</organism>
<feature type="domain" description="Porin" evidence="12">
    <location>
        <begin position="7"/>
        <end position="335"/>
    </location>
</feature>
<dbReference type="SUPFAM" id="SSF56935">
    <property type="entry name" value="Porins"/>
    <property type="match status" value="1"/>
</dbReference>
<name>A0A369ARD8_9BURK</name>
<comment type="subunit">
    <text evidence="2">Homotrimer.</text>
</comment>
<dbReference type="Gene3D" id="2.40.160.10">
    <property type="entry name" value="Porin"/>
    <property type="match status" value="1"/>
</dbReference>
<keyword evidence="3" id="KW-0813">Transport</keyword>
<feature type="chain" id="PRO_5016630272" evidence="11">
    <location>
        <begin position="20"/>
        <end position="368"/>
    </location>
</feature>
<dbReference type="InterPro" id="IPR023614">
    <property type="entry name" value="Porin_dom_sf"/>
</dbReference>
<evidence type="ECO:0000256" key="9">
    <source>
        <dbReference type="ARBA" id="ARBA00023136"/>
    </source>
</evidence>
<dbReference type="GO" id="GO:0046930">
    <property type="term" value="C:pore complex"/>
    <property type="evidence" value="ECO:0007669"/>
    <property type="project" value="UniProtKB-KW"/>
</dbReference>
<evidence type="ECO:0000256" key="4">
    <source>
        <dbReference type="ARBA" id="ARBA00022452"/>
    </source>
</evidence>
<keyword evidence="9" id="KW-0472">Membrane</keyword>
<comment type="caution">
    <text evidence="13">The sequence shown here is derived from an EMBL/GenBank/DDBJ whole genome shotgun (WGS) entry which is preliminary data.</text>
</comment>
<evidence type="ECO:0000256" key="3">
    <source>
        <dbReference type="ARBA" id="ARBA00022448"/>
    </source>
</evidence>
<dbReference type="RefSeq" id="WP_114481917.1">
    <property type="nucleotide sequence ID" value="NZ_QPJU01000001.1"/>
</dbReference>
<dbReference type="GO" id="GO:0006811">
    <property type="term" value="P:monoatomic ion transport"/>
    <property type="evidence" value="ECO:0007669"/>
    <property type="project" value="UniProtKB-KW"/>
</dbReference>
<dbReference type="InterPro" id="IPR033900">
    <property type="entry name" value="Gram_neg_porin_domain"/>
</dbReference>
<keyword evidence="4" id="KW-1134">Transmembrane beta strand</keyword>
<keyword evidence="14" id="KW-1185">Reference proteome</keyword>
<dbReference type="PANTHER" id="PTHR34501:SF9">
    <property type="entry name" value="MAJOR OUTER MEMBRANE PROTEIN P.IA"/>
    <property type="match status" value="1"/>
</dbReference>
<reference evidence="13 14" key="1">
    <citation type="submission" date="2018-07" db="EMBL/GenBank/DDBJ databases">
        <title>Genomic Encyclopedia of Type Strains, Phase IV (KMG-IV): sequencing the most valuable type-strain genomes for metagenomic binning, comparative biology and taxonomic classification.</title>
        <authorList>
            <person name="Goeker M."/>
        </authorList>
    </citation>
    <scope>NUCLEOTIDE SEQUENCE [LARGE SCALE GENOMIC DNA]</scope>
    <source>
        <strain evidence="13 14">DSM 100911</strain>
    </source>
</reference>
<dbReference type="PANTHER" id="PTHR34501">
    <property type="entry name" value="PROTEIN YDDL-RELATED"/>
    <property type="match status" value="1"/>
</dbReference>
<keyword evidence="8" id="KW-0626">Porin</keyword>
<evidence type="ECO:0000313" key="13">
    <source>
        <dbReference type="EMBL" id="RCX11761.1"/>
    </source>
</evidence>
<dbReference type="GO" id="GO:0015288">
    <property type="term" value="F:porin activity"/>
    <property type="evidence" value="ECO:0007669"/>
    <property type="project" value="UniProtKB-KW"/>
</dbReference>
<proteinExistence type="predicted"/>
<evidence type="ECO:0000256" key="5">
    <source>
        <dbReference type="ARBA" id="ARBA00022692"/>
    </source>
</evidence>
<protein>
    <submittedName>
        <fullName evidence="13">Putative porin</fullName>
    </submittedName>
</protein>
<evidence type="ECO:0000259" key="12">
    <source>
        <dbReference type="Pfam" id="PF13609"/>
    </source>
</evidence>
<evidence type="ECO:0000256" key="11">
    <source>
        <dbReference type="SAM" id="SignalP"/>
    </source>
</evidence>
<accession>A0A369ARD8</accession>
<evidence type="ECO:0000256" key="8">
    <source>
        <dbReference type="ARBA" id="ARBA00023114"/>
    </source>
</evidence>
<dbReference type="GO" id="GO:0009279">
    <property type="term" value="C:cell outer membrane"/>
    <property type="evidence" value="ECO:0007669"/>
    <property type="project" value="UniProtKB-SubCell"/>
</dbReference>
<dbReference type="OrthoDB" id="6975458at2"/>
<gene>
    <name evidence="13" type="ORF">DFR45_101290</name>
</gene>
<feature type="signal peptide" evidence="11">
    <location>
        <begin position="1"/>
        <end position="19"/>
    </location>
</feature>
<evidence type="ECO:0000256" key="6">
    <source>
        <dbReference type="ARBA" id="ARBA00022729"/>
    </source>
</evidence>
<evidence type="ECO:0000256" key="1">
    <source>
        <dbReference type="ARBA" id="ARBA00004571"/>
    </source>
</evidence>
<dbReference type="Pfam" id="PF13609">
    <property type="entry name" value="Porin_4"/>
    <property type="match status" value="1"/>
</dbReference>
<dbReference type="AlphaFoldDB" id="A0A369ARD8"/>
<evidence type="ECO:0000256" key="2">
    <source>
        <dbReference type="ARBA" id="ARBA00011233"/>
    </source>
</evidence>
<evidence type="ECO:0000256" key="10">
    <source>
        <dbReference type="ARBA" id="ARBA00023237"/>
    </source>
</evidence>
<evidence type="ECO:0000313" key="14">
    <source>
        <dbReference type="Proteomes" id="UP000252174"/>
    </source>
</evidence>
<evidence type="ECO:0000256" key="7">
    <source>
        <dbReference type="ARBA" id="ARBA00023065"/>
    </source>
</evidence>
<sequence length="368" mass="38734">MKKSLIALAVLAASGAAMAQSSVTLFGVMDVGVGHSSGTNSVTGLTNGGLKTSRLGVRGVEDLGGGLKAGFWLEAGINADTGDGNKNGAYGGGLQFKRRSTISLMGDNWGEVRLGRDNAVHYNNLLAFDPFEATGSGSLMKNQITGIDDRKSNTISYFLPSNLGGFYGQVQYIFGEKAGSAAPYNTNMTNNGDGYGVRGGYANGPLNIGADYMKIKKNALSDKDPTKASSALLQDAEAYSIGASYDFGVIKPFAMWSQEKAKSEGGLPEKKYQMWLVGLTAPVGPGVVRFSYNDLRNKSDNAPNDKSKQYALGYVYNLSKRTALYGTYSHVSNDGVAARGTGISGLSGITIKAGESVNAYEFGISHSF</sequence>
<dbReference type="EMBL" id="QPJU01000001">
    <property type="protein sequence ID" value="RCX11761.1"/>
    <property type="molecule type" value="Genomic_DNA"/>
</dbReference>
<dbReference type="InterPro" id="IPR050298">
    <property type="entry name" value="Gram-neg_bact_OMP"/>
</dbReference>
<keyword evidence="6 11" id="KW-0732">Signal</keyword>
<dbReference type="Proteomes" id="UP000252174">
    <property type="component" value="Unassembled WGS sequence"/>
</dbReference>
<keyword evidence="5" id="KW-0812">Transmembrane</keyword>